<dbReference type="InterPro" id="IPR023296">
    <property type="entry name" value="Glyco_hydro_beta-prop_sf"/>
</dbReference>
<name>A0A9W6B788_9FLAO</name>
<sequence length="451" mass="51993">MLDEPQVRLILEQTLREFAGRHRNLFEVFHRHCEQINPIIERYGIPYDQLTDQRKMLLGAYSTMEYAVEAAALFNPSIVEDPDQTFLEAGEKRVILSFRATGEGHISSVVFRRAILDKENNLRIVKVGKHIEMAEIIHKNLYDKKRFITKMSEMHIPEKYTAGFMETLPEKFEYMMLLNSMDRMLEKEFVSAEQRKAIVEITWLIDSYYDVQFQGDSDLSERVIFPLSASEKNGIEDARFVRLYDEDDHSVKVYATYTAFNGQTILPKLLATKDFYTFRMMPLLGNGAQNKNLALFPRKINGNYAMLARVDGINNYIMYSSRITVWNNPILLQEPEFPWELNHMGNCGSPLWTPEGWLLITHGVGPMRRYCIGVSLLSLSDPTQVIGRLKEPLLVPLEREREGYVPNVVYSCGALIHNDSLILPYAISDYASSYAVISLPVLMEVLRNNHL</sequence>
<dbReference type="CDD" id="cd18613">
    <property type="entry name" value="GH130"/>
    <property type="match status" value="1"/>
</dbReference>
<keyword evidence="4" id="KW-0378">Hydrolase</keyword>
<evidence type="ECO:0000313" key="4">
    <source>
        <dbReference type="EMBL" id="GLB53898.1"/>
    </source>
</evidence>
<protein>
    <submittedName>
        <fullName evidence="4">Glycosidase</fullName>
    </submittedName>
</protein>
<dbReference type="Gene3D" id="2.115.10.20">
    <property type="entry name" value="Glycosyl hydrolase domain, family 43"/>
    <property type="match status" value="1"/>
</dbReference>
<keyword evidence="4" id="KW-0326">Glycosidase</keyword>
<dbReference type="SUPFAM" id="SSF75005">
    <property type="entry name" value="Arabinanase/levansucrase/invertase"/>
    <property type="match status" value="1"/>
</dbReference>
<dbReference type="GO" id="GO:0016757">
    <property type="term" value="F:glycosyltransferase activity"/>
    <property type="evidence" value="ECO:0007669"/>
    <property type="project" value="UniProtKB-KW"/>
</dbReference>
<dbReference type="PANTHER" id="PTHR34106:SF4">
    <property type="entry name" value="BLL5143 PROTEIN"/>
    <property type="match status" value="1"/>
</dbReference>
<dbReference type="Proteomes" id="UP001143545">
    <property type="component" value="Unassembled WGS sequence"/>
</dbReference>
<accession>A0A9W6B788</accession>
<keyword evidence="2" id="KW-0808">Transferase</keyword>
<keyword evidence="5" id="KW-1185">Reference proteome</keyword>
<evidence type="ECO:0000313" key="5">
    <source>
        <dbReference type="Proteomes" id="UP001143545"/>
    </source>
</evidence>
<keyword evidence="1" id="KW-0328">Glycosyltransferase</keyword>
<comment type="similarity">
    <text evidence="3">Belongs to the glycosyl hydrolase 130 family.</text>
</comment>
<dbReference type="AlphaFoldDB" id="A0A9W6B788"/>
<comment type="caution">
    <text evidence="4">The sequence shown here is derived from an EMBL/GenBank/DDBJ whole genome shotgun (WGS) entry which is preliminary data.</text>
</comment>
<dbReference type="EMBL" id="BRVP01000027">
    <property type="protein sequence ID" value="GLB53898.1"/>
    <property type="molecule type" value="Genomic_DNA"/>
</dbReference>
<dbReference type="InterPro" id="IPR007184">
    <property type="entry name" value="Mannoside_phosphorylase"/>
</dbReference>
<reference evidence="4" key="1">
    <citation type="submission" date="2022-07" db="EMBL/GenBank/DDBJ databases">
        <title>Taxonomy of Novel Oxalotrophic and Methylotrophic Bacteria.</title>
        <authorList>
            <person name="Sahin N."/>
            <person name="Tani A."/>
        </authorList>
    </citation>
    <scope>NUCLEOTIDE SEQUENCE</scope>
    <source>
        <strain evidence="4">AM327</strain>
    </source>
</reference>
<proteinExistence type="inferred from homology"/>
<dbReference type="PANTHER" id="PTHR34106">
    <property type="entry name" value="GLYCOSIDASE"/>
    <property type="match status" value="1"/>
</dbReference>
<evidence type="ECO:0000256" key="2">
    <source>
        <dbReference type="ARBA" id="ARBA00022679"/>
    </source>
</evidence>
<evidence type="ECO:0000256" key="3">
    <source>
        <dbReference type="ARBA" id="ARBA00024356"/>
    </source>
</evidence>
<dbReference type="GO" id="GO:0016798">
    <property type="term" value="F:hydrolase activity, acting on glycosyl bonds"/>
    <property type="evidence" value="ECO:0007669"/>
    <property type="project" value="UniProtKB-KW"/>
</dbReference>
<organism evidence="4 5">
    <name type="scientific">Neptunitalea chrysea</name>
    <dbReference type="NCBI Taxonomy" id="1647581"/>
    <lineage>
        <taxon>Bacteria</taxon>
        <taxon>Pseudomonadati</taxon>
        <taxon>Bacteroidota</taxon>
        <taxon>Flavobacteriia</taxon>
        <taxon>Flavobacteriales</taxon>
        <taxon>Flavobacteriaceae</taxon>
        <taxon>Neptunitalea</taxon>
    </lineage>
</organism>
<evidence type="ECO:0000256" key="1">
    <source>
        <dbReference type="ARBA" id="ARBA00022676"/>
    </source>
</evidence>
<dbReference type="Pfam" id="PF04041">
    <property type="entry name" value="Glyco_hydro_130"/>
    <property type="match status" value="1"/>
</dbReference>
<gene>
    <name evidence="4" type="ORF">NBRC110019_29390</name>
</gene>